<dbReference type="Gene3D" id="3.40.50.1100">
    <property type="match status" value="2"/>
</dbReference>
<dbReference type="GO" id="GO:0006565">
    <property type="term" value="P:L-serine catabolic process"/>
    <property type="evidence" value="ECO:0007669"/>
    <property type="project" value="TreeGrafter"/>
</dbReference>
<dbReference type="GO" id="GO:0006567">
    <property type="term" value="P:L-threonine catabolic process"/>
    <property type="evidence" value="ECO:0007669"/>
    <property type="project" value="TreeGrafter"/>
</dbReference>
<dbReference type="PROSITE" id="PS00165">
    <property type="entry name" value="DEHYDRATASE_SER_THR"/>
    <property type="match status" value="1"/>
</dbReference>
<protein>
    <submittedName>
        <fullName evidence="5">Threonine/serine dehydratase</fullName>
    </submittedName>
</protein>
<dbReference type="SUPFAM" id="SSF53686">
    <property type="entry name" value="Tryptophan synthase beta subunit-like PLP-dependent enzymes"/>
    <property type="match status" value="1"/>
</dbReference>
<evidence type="ECO:0000256" key="2">
    <source>
        <dbReference type="ARBA" id="ARBA00022898"/>
    </source>
</evidence>
<comment type="caution">
    <text evidence="5">The sequence shown here is derived from an EMBL/GenBank/DDBJ whole genome shotgun (WGS) entry which is preliminary data.</text>
</comment>
<dbReference type="OrthoDB" id="9811476at2"/>
<dbReference type="InterPro" id="IPR036052">
    <property type="entry name" value="TrpB-like_PALP_sf"/>
</dbReference>
<comment type="cofactor">
    <cofactor evidence="1">
        <name>pyridoxal 5'-phosphate</name>
        <dbReference type="ChEBI" id="CHEBI:597326"/>
    </cofactor>
</comment>
<evidence type="ECO:0000313" key="6">
    <source>
        <dbReference type="Proteomes" id="UP000277094"/>
    </source>
</evidence>
<dbReference type="Proteomes" id="UP000277094">
    <property type="component" value="Unassembled WGS sequence"/>
</dbReference>
<keyword evidence="3" id="KW-0456">Lyase</keyword>
<dbReference type="InterPro" id="IPR001926">
    <property type="entry name" value="TrpB-like_PALP"/>
</dbReference>
<feature type="domain" description="Tryptophan synthase beta chain-like PALP" evidence="4">
    <location>
        <begin position="16"/>
        <end position="303"/>
    </location>
</feature>
<accession>A0A3N0DTC6</accession>
<keyword evidence="6" id="KW-1185">Reference proteome</keyword>
<dbReference type="PANTHER" id="PTHR48078">
    <property type="entry name" value="THREONINE DEHYDRATASE, MITOCHONDRIAL-RELATED"/>
    <property type="match status" value="1"/>
</dbReference>
<dbReference type="NCBIfam" id="NF006094">
    <property type="entry name" value="PRK08246.1"/>
    <property type="match status" value="1"/>
</dbReference>
<dbReference type="RefSeq" id="WP_123233396.1">
    <property type="nucleotide sequence ID" value="NZ_RJSG01000002.1"/>
</dbReference>
<evidence type="ECO:0000256" key="1">
    <source>
        <dbReference type="ARBA" id="ARBA00001933"/>
    </source>
</evidence>
<dbReference type="AlphaFoldDB" id="A0A3N0DTC6"/>
<dbReference type="EMBL" id="RJSG01000002">
    <property type="protein sequence ID" value="RNL78894.1"/>
    <property type="molecule type" value="Genomic_DNA"/>
</dbReference>
<evidence type="ECO:0000259" key="4">
    <source>
        <dbReference type="Pfam" id="PF00291"/>
    </source>
</evidence>
<evidence type="ECO:0000256" key="3">
    <source>
        <dbReference type="ARBA" id="ARBA00023239"/>
    </source>
</evidence>
<dbReference type="GO" id="GO:0003941">
    <property type="term" value="F:L-serine ammonia-lyase activity"/>
    <property type="evidence" value="ECO:0007669"/>
    <property type="project" value="TreeGrafter"/>
</dbReference>
<gene>
    <name evidence="5" type="ORF">EFL95_07505</name>
</gene>
<dbReference type="GO" id="GO:0009097">
    <property type="term" value="P:isoleucine biosynthetic process"/>
    <property type="evidence" value="ECO:0007669"/>
    <property type="project" value="TreeGrafter"/>
</dbReference>
<dbReference type="Pfam" id="PF00291">
    <property type="entry name" value="PALP"/>
    <property type="match status" value="1"/>
</dbReference>
<dbReference type="PANTHER" id="PTHR48078:SF6">
    <property type="entry name" value="L-THREONINE DEHYDRATASE CATABOLIC TDCB"/>
    <property type="match status" value="1"/>
</dbReference>
<dbReference type="GO" id="GO:0004794">
    <property type="term" value="F:threonine deaminase activity"/>
    <property type="evidence" value="ECO:0007669"/>
    <property type="project" value="TreeGrafter"/>
</dbReference>
<proteinExistence type="predicted"/>
<evidence type="ECO:0000313" key="5">
    <source>
        <dbReference type="EMBL" id="RNL78894.1"/>
    </source>
</evidence>
<keyword evidence="2" id="KW-0663">Pyridoxal phosphate</keyword>
<sequence length="313" mass="31742">MITRADVDEARARIEGRVRRTPLIAVDPGAFGGQTWMKLEFLQHTGSFKARGAFNRILEAQANGDLDPAVGTVAASGGNAGLAHAYAGAQLGVPVTVFVPTITSPVKLAKLQALGANVIQAGHEYAGAYEAARIHAEGTGALFCHAYDQAPIAAGAGTLGLEILEDLDGQVDTVVIAVGGGGLLAGVAAAVEGTARVVGVEPTGAPTLAEALRVGSPVDVPVSGVAADSLGARRIGDIALDVALRTGARSLLVSDDDLIHARRLLWDHRRIAVEHGAAAALAALTSGGYVPEPGERVVVVLCGANTDPSDLVG</sequence>
<name>A0A3N0DTC6_9ACTN</name>
<dbReference type="InterPro" id="IPR000634">
    <property type="entry name" value="Ser/Thr_deHydtase_PyrdxlP-BS"/>
</dbReference>
<dbReference type="GO" id="GO:0030170">
    <property type="term" value="F:pyridoxal phosphate binding"/>
    <property type="evidence" value="ECO:0007669"/>
    <property type="project" value="InterPro"/>
</dbReference>
<reference evidence="5 6" key="1">
    <citation type="submission" date="2018-11" db="EMBL/GenBank/DDBJ databases">
        <authorList>
            <person name="Li F."/>
        </authorList>
    </citation>
    <scope>NUCLEOTIDE SEQUENCE [LARGE SCALE GENOMIC DNA]</scope>
    <source>
        <strain evidence="5 6">KIS18-7</strain>
    </source>
</reference>
<dbReference type="InterPro" id="IPR050147">
    <property type="entry name" value="Ser/Thr_Dehydratase"/>
</dbReference>
<organism evidence="5 6">
    <name type="scientific">Nocardioides marmorisolisilvae</name>
    <dbReference type="NCBI Taxonomy" id="1542737"/>
    <lineage>
        <taxon>Bacteria</taxon>
        <taxon>Bacillati</taxon>
        <taxon>Actinomycetota</taxon>
        <taxon>Actinomycetes</taxon>
        <taxon>Propionibacteriales</taxon>
        <taxon>Nocardioidaceae</taxon>
        <taxon>Nocardioides</taxon>
    </lineage>
</organism>